<feature type="chain" id="PRO_5031335432" description="Glycosyltransferase 61 catalytic domain-containing protein" evidence="8">
    <location>
        <begin position="25"/>
        <end position="473"/>
    </location>
</feature>
<keyword evidence="5" id="KW-1133">Transmembrane helix</keyword>
<dbReference type="EMBL" id="HBFK01014429">
    <property type="protein sequence ID" value="CAD8742287.1"/>
    <property type="molecule type" value="Transcribed_RNA"/>
</dbReference>
<name>A0A7S0TSW3_HEMAN</name>
<keyword evidence="4" id="KW-0812">Transmembrane</keyword>
<dbReference type="GO" id="GO:0016757">
    <property type="term" value="F:glycosyltransferase activity"/>
    <property type="evidence" value="ECO:0007669"/>
    <property type="project" value="UniProtKB-KW"/>
</dbReference>
<sequence>MVNWASNGMKQTVALLVAIALSGSLYIQKQDMWTHPVILLGNFGAPAHPQGAPLPAAKAVALQQNHTAPALPPVLPPVAAPAAVPQPSPSAPSPVDLNSPKYRCQAYGDLTEFCVHRNSLCLIGGKLRVLSTADKGPVPVQNGLSDGFLHLEKDPLFKSPFPYRAMVRAAEYMHPRVASQPGTTWAEGTAVIAGVDAANYNLFHFASNILPFFTYRMRENPDYKSILQKNTSPFTSAIIFGRNSDWTDWQSNIFSIATGLSTSNVTFENTVAKLGNVCFRNAVIGGQSLNMFQGTFDAQIWRRVISTSYGVKFEKRDVVIFKRDKRRLILNGDEVRQLAHKVFGESKVKQIVFWNEPFLKQLEVMCKAGVLISTHGSNSNHAIYMPGGGVVIEIVGHKANYILAERISLNSGLFHFRYTVNNLDMVAATPWKGMSSAQCYATACAGTLAAANLKVDVIDFEKTLIVARDVAML</sequence>
<evidence type="ECO:0000256" key="6">
    <source>
        <dbReference type="ARBA" id="ARBA00023136"/>
    </source>
</evidence>
<reference evidence="10" key="1">
    <citation type="submission" date="2021-01" db="EMBL/GenBank/DDBJ databases">
        <authorList>
            <person name="Corre E."/>
            <person name="Pelletier E."/>
            <person name="Niang G."/>
            <person name="Scheremetjew M."/>
            <person name="Finn R."/>
            <person name="Kale V."/>
            <person name="Holt S."/>
            <person name="Cochrane G."/>
            <person name="Meng A."/>
            <person name="Brown T."/>
            <person name="Cohen L."/>
        </authorList>
    </citation>
    <scope>NUCLEOTIDE SEQUENCE</scope>
    <source>
        <strain evidence="10">CCMP441</strain>
    </source>
</reference>
<comment type="subcellular location">
    <subcellularLocation>
        <location evidence="1">Membrane</location>
        <topology evidence="1">Single-pass membrane protein</topology>
    </subcellularLocation>
</comment>
<evidence type="ECO:0000259" key="9">
    <source>
        <dbReference type="Pfam" id="PF04577"/>
    </source>
</evidence>
<feature type="domain" description="Glycosyltransferase 61 catalytic" evidence="9">
    <location>
        <begin position="204"/>
        <end position="392"/>
    </location>
</feature>
<keyword evidence="2" id="KW-0328">Glycosyltransferase</keyword>
<evidence type="ECO:0000256" key="8">
    <source>
        <dbReference type="SAM" id="SignalP"/>
    </source>
</evidence>
<evidence type="ECO:0000256" key="7">
    <source>
        <dbReference type="ARBA" id="ARBA00023180"/>
    </source>
</evidence>
<dbReference type="Pfam" id="PF04577">
    <property type="entry name" value="Glyco_transf_61"/>
    <property type="match status" value="1"/>
</dbReference>
<keyword evidence="6" id="KW-0472">Membrane</keyword>
<keyword evidence="7" id="KW-0325">Glycoprotein</keyword>
<dbReference type="InterPro" id="IPR007657">
    <property type="entry name" value="Glycosyltransferase_61"/>
</dbReference>
<dbReference type="PANTHER" id="PTHR20961:SF38">
    <property type="entry name" value="PROTEIN O-LINKED-MANNOSE BETA-1,4-N-ACETYLGLUCOSAMINYLTRANSFERASE 2"/>
    <property type="match status" value="1"/>
</dbReference>
<keyword evidence="8" id="KW-0732">Signal</keyword>
<protein>
    <recommendedName>
        <fullName evidence="9">Glycosyltransferase 61 catalytic domain-containing protein</fullName>
    </recommendedName>
</protein>
<dbReference type="GO" id="GO:0016020">
    <property type="term" value="C:membrane"/>
    <property type="evidence" value="ECO:0007669"/>
    <property type="project" value="UniProtKB-SubCell"/>
</dbReference>
<evidence type="ECO:0000256" key="5">
    <source>
        <dbReference type="ARBA" id="ARBA00022989"/>
    </source>
</evidence>
<evidence type="ECO:0000313" key="10">
    <source>
        <dbReference type="EMBL" id="CAD8742287.1"/>
    </source>
</evidence>
<accession>A0A7S0TSW3</accession>
<evidence type="ECO:0000256" key="4">
    <source>
        <dbReference type="ARBA" id="ARBA00022692"/>
    </source>
</evidence>
<gene>
    <name evidence="10" type="ORF">HAND1043_LOCUS8781</name>
</gene>
<organism evidence="10">
    <name type="scientific">Hemiselmis andersenii</name>
    <name type="common">Cryptophyte alga</name>
    <dbReference type="NCBI Taxonomy" id="464988"/>
    <lineage>
        <taxon>Eukaryota</taxon>
        <taxon>Cryptophyceae</taxon>
        <taxon>Cryptomonadales</taxon>
        <taxon>Hemiselmidaceae</taxon>
        <taxon>Hemiselmis</taxon>
    </lineage>
</organism>
<proteinExistence type="predicted"/>
<dbReference type="InterPro" id="IPR049625">
    <property type="entry name" value="Glyco_transf_61_cat"/>
</dbReference>
<evidence type="ECO:0000256" key="3">
    <source>
        <dbReference type="ARBA" id="ARBA00022679"/>
    </source>
</evidence>
<dbReference type="AlphaFoldDB" id="A0A7S0TSW3"/>
<evidence type="ECO:0000256" key="2">
    <source>
        <dbReference type="ARBA" id="ARBA00022676"/>
    </source>
</evidence>
<feature type="signal peptide" evidence="8">
    <location>
        <begin position="1"/>
        <end position="24"/>
    </location>
</feature>
<dbReference type="PANTHER" id="PTHR20961">
    <property type="entry name" value="GLYCOSYLTRANSFERASE"/>
    <property type="match status" value="1"/>
</dbReference>
<evidence type="ECO:0000256" key="1">
    <source>
        <dbReference type="ARBA" id="ARBA00004167"/>
    </source>
</evidence>
<keyword evidence="3" id="KW-0808">Transferase</keyword>